<dbReference type="InterPro" id="IPR000515">
    <property type="entry name" value="MetI-like"/>
</dbReference>
<dbReference type="InterPro" id="IPR045621">
    <property type="entry name" value="BPD_transp_1_N"/>
</dbReference>
<sequence>MSSIRSFLLNRLVFVIPQLFGILMIAFFLVKTIPGDPAVLMLGPNATDASVAALRTKLGLDQSVVQQFWIFVTNLAKGDLGTSWQTTRPVLEDLFQRFPATLELVTFGLLSAILIGIPMGLASALKLGIWGKISNTYGLIVGALPDFWLGLVMIFVFYTLLQWAPAPFGRIDMIVIPPATVTGSMVLDSLIAGNWEALVSALQHLLLPALTLGIVASGPIQRMTQSMVESTLDAGFSRYQVISGLPTQMVVKNALKNALPSIITIISVLYGYLLGGAVLVETVFSWGGAGQYAVQGVLNSDVFPVLGFVLFASIFSLLVYFIVDVLYFLIDPRAGS</sequence>
<keyword evidence="5 8" id="KW-1133">Transmembrane helix</keyword>
<feature type="transmembrane region" description="Helical" evidence="8">
    <location>
        <begin position="137"/>
        <end position="161"/>
    </location>
</feature>
<feature type="domain" description="ABC transmembrane type-1" evidence="9">
    <location>
        <begin position="98"/>
        <end position="327"/>
    </location>
</feature>
<proteinExistence type="inferred from homology"/>
<dbReference type="Pfam" id="PF19300">
    <property type="entry name" value="BPD_transp_1_N"/>
    <property type="match status" value="1"/>
</dbReference>
<feature type="transmembrane region" description="Helical" evidence="8">
    <location>
        <begin position="104"/>
        <end position="125"/>
    </location>
</feature>
<dbReference type="AlphaFoldDB" id="A0A095SJV8"/>
<dbReference type="GO" id="GO:0071916">
    <property type="term" value="F:dipeptide transmembrane transporter activity"/>
    <property type="evidence" value="ECO:0007669"/>
    <property type="project" value="TreeGrafter"/>
</dbReference>
<dbReference type="GO" id="GO:0005886">
    <property type="term" value="C:plasma membrane"/>
    <property type="evidence" value="ECO:0007669"/>
    <property type="project" value="UniProtKB-SubCell"/>
</dbReference>
<evidence type="ECO:0000256" key="5">
    <source>
        <dbReference type="ARBA" id="ARBA00022989"/>
    </source>
</evidence>
<dbReference type="RefSeq" id="WP_052041499.1">
    <property type="nucleotide sequence ID" value="NZ_ARXV01000006.1"/>
</dbReference>
<evidence type="ECO:0000256" key="2">
    <source>
        <dbReference type="ARBA" id="ARBA00022448"/>
    </source>
</evidence>
<dbReference type="SUPFAM" id="SSF161098">
    <property type="entry name" value="MetI-like"/>
    <property type="match status" value="1"/>
</dbReference>
<evidence type="ECO:0000313" key="11">
    <source>
        <dbReference type="Proteomes" id="UP000029444"/>
    </source>
</evidence>
<name>A0A095SJV8_9GAMM</name>
<evidence type="ECO:0000256" key="1">
    <source>
        <dbReference type="ARBA" id="ARBA00004651"/>
    </source>
</evidence>
<dbReference type="PROSITE" id="PS50928">
    <property type="entry name" value="ABC_TM1"/>
    <property type="match status" value="1"/>
</dbReference>
<keyword evidence="3" id="KW-1003">Cell membrane</keyword>
<dbReference type="Pfam" id="PF00528">
    <property type="entry name" value="BPD_transp_1"/>
    <property type="match status" value="1"/>
</dbReference>
<evidence type="ECO:0000256" key="3">
    <source>
        <dbReference type="ARBA" id="ARBA00022475"/>
    </source>
</evidence>
<keyword evidence="2 8" id="KW-0813">Transport</keyword>
<evidence type="ECO:0000256" key="4">
    <source>
        <dbReference type="ARBA" id="ARBA00022692"/>
    </source>
</evidence>
<dbReference type="eggNOG" id="COG0601">
    <property type="taxonomic scope" value="Bacteria"/>
</dbReference>
<feature type="transmembrane region" description="Helical" evidence="8">
    <location>
        <begin position="197"/>
        <end position="217"/>
    </location>
</feature>
<keyword evidence="6 8" id="KW-0472">Membrane</keyword>
<dbReference type="STRING" id="1177154.Y5S_01859"/>
<dbReference type="Proteomes" id="UP000029444">
    <property type="component" value="Unassembled WGS sequence"/>
</dbReference>
<protein>
    <submittedName>
        <fullName evidence="10">Binding-protein-dependent transporter system inner membrane protein</fullName>
    </submittedName>
</protein>
<dbReference type="PANTHER" id="PTHR43163">
    <property type="entry name" value="DIPEPTIDE TRANSPORT SYSTEM PERMEASE PROTEIN DPPB-RELATED"/>
    <property type="match status" value="1"/>
</dbReference>
<dbReference type="PANTHER" id="PTHR43163:SF6">
    <property type="entry name" value="DIPEPTIDE TRANSPORT SYSTEM PERMEASE PROTEIN DPPB-RELATED"/>
    <property type="match status" value="1"/>
</dbReference>
<gene>
    <name evidence="10" type="ORF">Y5S_01859</name>
</gene>
<keyword evidence="11" id="KW-1185">Reference proteome</keyword>
<organism evidence="10 11">
    <name type="scientific">Alcanivorax nanhaiticus</name>
    <dbReference type="NCBI Taxonomy" id="1177154"/>
    <lineage>
        <taxon>Bacteria</taxon>
        <taxon>Pseudomonadati</taxon>
        <taxon>Pseudomonadota</taxon>
        <taxon>Gammaproteobacteria</taxon>
        <taxon>Oceanospirillales</taxon>
        <taxon>Alcanivoracaceae</taxon>
        <taxon>Alcanivorax</taxon>
    </lineage>
</organism>
<evidence type="ECO:0000256" key="8">
    <source>
        <dbReference type="RuleBase" id="RU363032"/>
    </source>
</evidence>
<feature type="transmembrane region" description="Helical" evidence="8">
    <location>
        <begin position="306"/>
        <end position="330"/>
    </location>
</feature>
<dbReference type="EMBL" id="ARXV01000006">
    <property type="protein sequence ID" value="KGD64951.1"/>
    <property type="molecule type" value="Genomic_DNA"/>
</dbReference>
<dbReference type="CDD" id="cd06261">
    <property type="entry name" value="TM_PBP2"/>
    <property type="match status" value="1"/>
</dbReference>
<evidence type="ECO:0000256" key="7">
    <source>
        <dbReference type="ARBA" id="ARBA00024202"/>
    </source>
</evidence>
<evidence type="ECO:0000313" key="10">
    <source>
        <dbReference type="EMBL" id="KGD64951.1"/>
    </source>
</evidence>
<evidence type="ECO:0000259" key="9">
    <source>
        <dbReference type="PROSITE" id="PS50928"/>
    </source>
</evidence>
<feature type="transmembrane region" description="Helical" evidence="8">
    <location>
        <begin position="262"/>
        <end position="286"/>
    </location>
</feature>
<comment type="subcellular location">
    <subcellularLocation>
        <location evidence="1 8">Cell membrane</location>
        <topology evidence="1 8">Multi-pass membrane protein</topology>
    </subcellularLocation>
</comment>
<accession>A0A095SJV8</accession>
<evidence type="ECO:0000256" key="6">
    <source>
        <dbReference type="ARBA" id="ARBA00023136"/>
    </source>
</evidence>
<comment type="caution">
    <text evidence="10">The sequence shown here is derived from an EMBL/GenBank/DDBJ whole genome shotgun (WGS) entry which is preliminary data.</text>
</comment>
<comment type="similarity">
    <text evidence="7">Belongs to the binding-protein-dependent transport system permease family. OppBC subfamily.</text>
</comment>
<feature type="transmembrane region" description="Helical" evidence="8">
    <location>
        <begin position="12"/>
        <end position="30"/>
    </location>
</feature>
<dbReference type="OrthoDB" id="9805855at2"/>
<dbReference type="Gene3D" id="1.10.3720.10">
    <property type="entry name" value="MetI-like"/>
    <property type="match status" value="1"/>
</dbReference>
<keyword evidence="4 8" id="KW-0812">Transmembrane</keyword>
<dbReference type="PATRIC" id="fig|1177154.3.peg.1889"/>
<reference evidence="10 11" key="1">
    <citation type="submission" date="2012-09" db="EMBL/GenBank/DDBJ databases">
        <title>Genome Sequence of alkane-degrading Bacterium Alcanivorax sp. 19-m-6.</title>
        <authorList>
            <person name="Lai Q."/>
            <person name="Shao Z."/>
        </authorList>
    </citation>
    <scope>NUCLEOTIDE SEQUENCE [LARGE SCALE GENOMIC DNA]</scope>
    <source>
        <strain evidence="10 11">19-m-6</strain>
    </source>
</reference>
<dbReference type="InterPro" id="IPR035906">
    <property type="entry name" value="MetI-like_sf"/>
</dbReference>